<proteinExistence type="predicted"/>
<protein>
    <submittedName>
        <fullName evidence="1">Uncharacterized protein</fullName>
    </submittedName>
</protein>
<evidence type="ECO:0000313" key="1">
    <source>
        <dbReference type="EMBL" id="WQF75023.1"/>
    </source>
</evidence>
<name>A0AAX4HW84_9PEZI</name>
<dbReference type="Proteomes" id="UP001322277">
    <property type="component" value="Chromosome 1"/>
</dbReference>
<dbReference type="GeneID" id="87936540"/>
<accession>A0AAX4HW84</accession>
<sequence>MASCSLWGNDVSFQGCENLEDAQIGVYILLPPYSPSKMIRGVPVGPINKGDEYWEASWTKFSDAISENRVEREHQQEFEAWYPKSQEKTLCLEDQDSAEGFLRYQRNLNQARVQHLTDTGLCMAHVLHETYKMLRRLSPRYERGGLGMPPLDFLMQRMSVSLDRQPSNYIKTFWKHDVDEKDINSHERHSITYPPVQSRQPL</sequence>
<dbReference type="AlphaFoldDB" id="A0AAX4HW84"/>
<keyword evidence="2" id="KW-1185">Reference proteome</keyword>
<dbReference type="EMBL" id="CP137305">
    <property type="protein sequence ID" value="WQF75023.1"/>
    <property type="molecule type" value="Genomic_DNA"/>
</dbReference>
<dbReference type="RefSeq" id="XP_062772247.1">
    <property type="nucleotide sequence ID" value="XM_062916196.1"/>
</dbReference>
<dbReference type="KEGG" id="cdet:87936540"/>
<reference evidence="2" key="1">
    <citation type="journal article" date="2023" name="bioRxiv">
        <title>Complete genome of the Medicago anthracnose fungus, Colletotrichum destructivum, reveals a mini-chromosome-like region within a core chromosome.</title>
        <authorList>
            <person name="Lapalu N."/>
            <person name="Simon A."/>
            <person name="Lu A."/>
            <person name="Plaumann P.-L."/>
            <person name="Amselem J."/>
            <person name="Pigne S."/>
            <person name="Auger A."/>
            <person name="Koch C."/>
            <person name="Dallery J.-F."/>
            <person name="O'Connell R.J."/>
        </authorList>
    </citation>
    <scope>NUCLEOTIDE SEQUENCE [LARGE SCALE GENOMIC DNA]</scope>
    <source>
        <strain evidence="2">CBS 520.97</strain>
    </source>
</reference>
<gene>
    <name evidence="1" type="ORF">CDEST_00037</name>
</gene>
<organism evidence="1 2">
    <name type="scientific">Colletotrichum destructivum</name>
    <dbReference type="NCBI Taxonomy" id="34406"/>
    <lineage>
        <taxon>Eukaryota</taxon>
        <taxon>Fungi</taxon>
        <taxon>Dikarya</taxon>
        <taxon>Ascomycota</taxon>
        <taxon>Pezizomycotina</taxon>
        <taxon>Sordariomycetes</taxon>
        <taxon>Hypocreomycetidae</taxon>
        <taxon>Glomerellales</taxon>
        <taxon>Glomerellaceae</taxon>
        <taxon>Colletotrichum</taxon>
        <taxon>Colletotrichum destructivum species complex</taxon>
    </lineage>
</organism>
<evidence type="ECO:0000313" key="2">
    <source>
        <dbReference type="Proteomes" id="UP001322277"/>
    </source>
</evidence>